<organism evidence="2 3">
    <name type="scientific">Aspergillus versicolor CBS 583.65</name>
    <dbReference type="NCBI Taxonomy" id="1036611"/>
    <lineage>
        <taxon>Eukaryota</taxon>
        <taxon>Fungi</taxon>
        <taxon>Dikarya</taxon>
        <taxon>Ascomycota</taxon>
        <taxon>Pezizomycotina</taxon>
        <taxon>Eurotiomycetes</taxon>
        <taxon>Eurotiomycetidae</taxon>
        <taxon>Eurotiales</taxon>
        <taxon>Aspergillaceae</taxon>
        <taxon>Aspergillus</taxon>
        <taxon>Aspergillus subgen. Nidulantes</taxon>
    </lineage>
</organism>
<dbReference type="GeneID" id="63732238"/>
<dbReference type="PANTHER" id="PTHR24148:SF73">
    <property type="entry name" value="HET DOMAIN PROTEIN (AFU_ORTHOLOGUE AFUA_8G01020)"/>
    <property type="match status" value="1"/>
</dbReference>
<dbReference type="Pfam" id="PF06985">
    <property type="entry name" value="HET"/>
    <property type="match status" value="1"/>
</dbReference>
<dbReference type="STRING" id="1036611.A0A1L9P8W8"/>
<evidence type="ECO:0000313" key="3">
    <source>
        <dbReference type="Proteomes" id="UP000184073"/>
    </source>
</evidence>
<dbReference type="Proteomes" id="UP000184073">
    <property type="component" value="Unassembled WGS sequence"/>
</dbReference>
<accession>A0A1L9P8W8</accession>
<evidence type="ECO:0000259" key="1">
    <source>
        <dbReference type="Pfam" id="PF06985"/>
    </source>
</evidence>
<sequence>MAQSPTVDTTTMNMEASGRIYKSLPEGCIRVVRIQPGLEADDIVCRLEQPKLLSDSPSYEALSYAWGTCDATEYIYLGNERLEKFSVSPSLALALRMLRGTEAEVTMWIDAICINQANNAERAEQVKLMGEIYRSAERVVAFLGAHEDGSQELFQFLKDWKGEIDISRFDDAWQAGAAERPLLSRSYWQRAWIVQELVLASHKYLQCGKDRISFSALESFHAGMVCEPIERTIPITHPSRHVVDAGYSNTWHSRFDQLISTDPSISIDSFLNGFLESQCKDPRDHIYAFYNLLPRELKRHININYDTGAVEVICQAVQAMMTATRSLKIITLRSRQTSPEQEWQDSLPSWCPFLGVPYMDPPRSSGDLRVDNPTFSFSRDGKFLHVKGIVHGKICDRLPRFPPANRPFEPLKAKHVARLFYERNYAYECIQFMKESGLCGDVDLNERVLGKALDARPGDNLISYLERTKGRRRPRFSGSQIAQMSNFSQSFHGMQLCMFVVDAPSTRHDEEEVTIWVDFAIVPRAARNGDRICAIQGCEQLVVLRNVCQGRRFYRVIGEARVCSNTGDQIISQAPVSSLKTFTLI</sequence>
<dbReference type="InterPro" id="IPR010730">
    <property type="entry name" value="HET"/>
</dbReference>
<gene>
    <name evidence="2" type="ORF">ASPVEDRAFT_79633</name>
</gene>
<keyword evidence="3" id="KW-1185">Reference proteome</keyword>
<dbReference type="PANTHER" id="PTHR24148">
    <property type="entry name" value="ANKYRIN REPEAT DOMAIN-CONTAINING PROTEIN 39 HOMOLOG-RELATED"/>
    <property type="match status" value="1"/>
</dbReference>
<dbReference type="AlphaFoldDB" id="A0A1L9P8W8"/>
<name>A0A1L9P8W8_ASPVE</name>
<dbReference type="VEuPathDB" id="FungiDB:ASPVEDRAFT_79633"/>
<protein>
    <recommendedName>
        <fullName evidence="1">Heterokaryon incompatibility domain-containing protein</fullName>
    </recommendedName>
</protein>
<evidence type="ECO:0000313" key="2">
    <source>
        <dbReference type="EMBL" id="OJI97961.1"/>
    </source>
</evidence>
<reference evidence="3" key="1">
    <citation type="journal article" date="2017" name="Genome Biol.">
        <title>Comparative genomics reveals high biological diversity and specific adaptations in the industrially and medically important fungal genus Aspergillus.</title>
        <authorList>
            <person name="de Vries R.P."/>
            <person name="Riley R."/>
            <person name="Wiebenga A."/>
            <person name="Aguilar-Osorio G."/>
            <person name="Amillis S."/>
            <person name="Uchima C.A."/>
            <person name="Anderluh G."/>
            <person name="Asadollahi M."/>
            <person name="Askin M."/>
            <person name="Barry K."/>
            <person name="Battaglia E."/>
            <person name="Bayram O."/>
            <person name="Benocci T."/>
            <person name="Braus-Stromeyer S.A."/>
            <person name="Caldana C."/>
            <person name="Canovas D."/>
            <person name="Cerqueira G.C."/>
            <person name="Chen F."/>
            <person name="Chen W."/>
            <person name="Choi C."/>
            <person name="Clum A."/>
            <person name="Dos Santos R.A."/>
            <person name="Damasio A.R."/>
            <person name="Diallinas G."/>
            <person name="Emri T."/>
            <person name="Fekete E."/>
            <person name="Flipphi M."/>
            <person name="Freyberg S."/>
            <person name="Gallo A."/>
            <person name="Gournas C."/>
            <person name="Habgood R."/>
            <person name="Hainaut M."/>
            <person name="Harispe M.L."/>
            <person name="Henrissat B."/>
            <person name="Hilden K.S."/>
            <person name="Hope R."/>
            <person name="Hossain A."/>
            <person name="Karabika E."/>
            <person name="Karaffa L."/>
            <person name="Karanyi Z."/>
            <person name="Krasevec N."/>
            <person name="Kuo A."/>
            <person name="Kusch H."/>
            <person name="LaButti K."/>
            <person name="Lagendijk E.L."/>
            <person name="Lapidus A."/>
            <person name="Levasseur A."/>
            <person name="Lindquist E."/>
            <person name="Lipzen A."/>
            <person name="Logrieco A.F."/>
            <person name="MacCabe A."/>
            <person name="Maekelae M.R."/>
            <person name="Malavazi I."/>
            <person name="Melin P."/>
            <person name="Meyer V."/>
            <person name="Mielnichuk N."/>
            <person name="Miskei M."/>
            <person name="Molnar A.P."/>
            <person name="Mule G."/>
            <person name="Ngan C.Y."/>
            <person name="Orejas M."/>
            <person name="Orosz E."/>
            <person name="Ouedraogo J.P."/>
            <person name="Overkamp K.M."/>
            <person name="Park H.-S."/>
            <person name="Perrone G."/>
            <person name="Piumi F."/>
            <person name="Punt P.J."/>
            <person name="Ram A.F."/>
            <person name="Ramon A."/>
            <person name="Rauscher S."/>
            <person name="Record E."/>
            <person name="Riano-Pachon D.M."/>
            <person name="Robert V."/>
            <person name="Roehrig J."/>
            <person name="Ruller R."/>
            <person name="Salamov A."/>
            <person name="Salih N.S."/>
            <person name="Samson R.A."/>
            <person name="Sandor E."/>
            <person name="Sanguinetti M."/>
            <person name="Schuetze T."/>
            <person name="Sepcic K."/>
            <person name="Shelest E."/>
            <person name="Sherlock G."/>
            <person name="Sophianopoulou V."/>
            <person name="Squina F.M."/>
            <person name="Sun H."/>
            <person name="Susca A."/>
            <person name="Todd R.B."/>
            <person name="Tsang A."/>
            <person name="Unkles S.E."/>
            <person name="van de Wiele N."/>
            <person name="van Rossen-Uffink D."/>
            <person name="Oliveira J.V."/>
            <person name="Vesth T.C."/>
            <person name="Visser J."/>
            <person name="Yu J.-H."/>
            <person name="Zhou M."/>
            <person name="Andersen M.R."/>
            <person name="Archer D.B."/>
            <person name="Baker S.E."/>
            <person name="Benoit I."/>
            <person name="Brakhage A.A."/>
            <person name="Braus G.H."/>
            <person name="Fischer R."/>
            <person name="Frisvad J.C."/>
            <person name="Goldman G.H."/>
            <person name="Houbraken J."/>
            <person name="Oakley B."/>
            <person name="Pocsi I."/>
            <person name="Scazzocchio C."/>
            <person name="Seiboth B."/>
            <person name="vanKuyk P.A."/>
            <person name="Wortman J."/>
            <person name="Dyer P.S."/>
            <person name="Grigoriev I.V."/>
        </authorList>
    </citation>
    <scope>NUCLEOTIDE SEQUENCE [LARGE SCALE GENOMIC DNA]</scope>
    <source>
        <strain evidence="3">CBS 583.65</strain>
    </source>
</reference>
<dbReference type="InterPro" id="IPR052895">
    <property type="entry name" value="HetReg/Transcr_Mod"/>
</dbReference>
<feature type="domain" description="Heterokaryon incompatibility" evidence="1">
    <location>
        <begin position="59"/>
        <end position="196"/>
    </location>
</feature>
<dbReference type="OrthoDB" id="4850726at2759"/>
<proteinExistence type="predicted"/>
<dbReference type="RefSeq" id="XP_040663724.1">
    <property type="nucleotide sequence ID" value="XM_040816727.1"/>
</dbReference>
<dbReference type="EMBL" id="KV878126">
    <property type="protein sequence ID" value="OJI97961.1"/>
    <property type="molecule type" value="Genomic_DNA"/>
</dbReference>